<name>A0A420W1V3_9SPHI</name>
<dbReference type="Pfam" id="PF19781">
    <property type="entry name" value="DUF6266"/>
    <property type="match status" value="1"/>
</dbReference>
<keyword evidence="2" id="KW-1185">Reference proteome</keyword>
<dbReference type="EMBL" id="RBWS01000005">
    <property type="protein sequence ID" value="RKO72530.1"/>
    <property type="molecule type" value="Genomic_DNA"/>
</dbReference>
<organism evidence="1 2">
    <name type="scientific">Sphingobacterium puteale</name>
    <dbReference type="NCBI Taxonomy" id="2420510"/>
    <lineage>
        <taxon>Bacteria</taxon>
        <taxon>Pseudomonadati</taxon>
        <taxon>Bacteroidota</taxon>
        <taxon>Sphingobacteriia</taxon>
        <taxon>Sphingobacteriales</taxon>
        <taxon>Sphingobacteriaceae</taxon>
        <taxon>Sphingobacterium</taxon>
    </lineage>
</organism>
<evidence type="ECO:0000313" key="2">
    <source>
        <dbReference type="Proteomes" id="UP000282423"/>
    </source>
</evidence>
<dbReference type="Proteomes" id="UP000282423">
    <property type="component" value="Unassembled WGS sequence"/>
</dbReference>
<sequence length="242" mass="27220">MFYVCSVKQKYRYKNLGDLFFNPLNFLKMGTIVNGANGAFRGKAGSVIGASWKSINYIKGLYKKSNKPHTEAQLIVQARFKTLMRFLLPINNFLKIGFGQKRADRLTPINYAFQFNQDQAIQGVYPDLSLDYSKVRLADGNYGAGGTVVAAFDADEITVSWSPENNVVYETKDDDLVYVICYHPAKDEFMTSPTVPTRSSAGVTFGVPEHLLGDVVHVWYFMSDRTRTKISRSSYLGEIMLA</sequence>
<proteinExistence type="predicted"/>
<dbReference type="AlphaFoldDB" id="A0A420W1V3"/>
<reference evidence="1 2" key="1">
    <citation type="submission" date="2018-10" db="EMBL/GenBank/DDBJ databases">
        <title>Sphingobacterium sp. M05W1-28.</title>
        <authorList>
            <person name="Cai H."/>
        </authorList>
    </citation>
    <scope>NUCLEOTIDE SEQUENCE [LARGE SCALE GENOMIC DNA]</scope>
    <source>
        <strain evidence="1 2">M05W1-28</strain>
    </source>
</reference>
<accession>A0A420W1V3</accession>
<comment type="caution">
    <text evidence="1">The sequence shown here is derived from an EMBL/GenBank/DDBJ whole genome shotgun (WGS) entry which is preliminary data.</text>
</comment>
<dbReference type="InterPro" id="IPR046233">
    <property type="entry name" value="DUF6266"/>
</dbReference>
<evidence type="ECO:0000313" key="1">
    <source>
        <dbReference type="EMBL" id="RKO72530.1"/>
    </source>
</evidence>
<protein>
    <submittedName>
        <fullName evidence="1">Uncharacterized protein</fullName>
    </submittedName>
</protein>
<gene>
    <name evidence="1" type="ORF">D7322_06985</name>
</gene>